<dbReference type="PANTHER" id="PTHR46082">
    <property type="entry name" value="ATP/GTP-BINDING PROTEIN-RELATED"/>
    <property type="match status" value="1"/>
</dbReference>
<evidence type="ECO:0000313" key="2">
    <source>
        <dbReference type="Proteomes" id="UP000178912"/>
    </source>
</evidence>
<reference evidence="2" key="1">
    <citation type="submission" date="2016-03" db="EMBL/GenBank/DDBJ databases">
        <authorList>
            <person name="Guldener U."/>
        </authorList>
    </citation>
    <scope>NUCLEOTIDE SEQUENCE [LARGE SCALE GENOMIC DNA]</scope>
    <source>
        <strain evidence="2">04CH-RAC-A.6.1</strain>
    </source>
</reference>
<dbReference type="Gene3D" id="1.25.40.10">
    <property type="entry name" value="Tetratricopeptide repeat domain"/>
    <property type="match status" value="1"/>
</dbReference>
<sequence length="274" mass="31858">MEKLQKEGVATLKQTFGVEHSDTIDAIALWADACQNLGDCRREIQLYTHILAYRRRYLTPDHEDILQVMKDLATAHVEMEEYEKAIPLKEELLEVYRRVVDENGEDFISVKIELAGVYWWGDRLNEAEAFEVLETRNRLCGEEDQATLDAIQRHTLKKKSYDKAEALYLRLLATRQKISTMTFDIEVLKVPKHLEDMYFLAGRYGEAKKYAATLLYPVREHAPRNNGKGVLSALTGMRDICAQLKEKKIVKETEQLIKQERDRRNLLWGGDRQI</sequence>
<dbReference type="OrthoDB" id="3253298at2759"/>
<evidence type="ECO:0000313" key="1">
    <source>
        <dbReference type="EMBL" id="CZT07707.1"/>
    </source>
</evidence>
<dbReference type="EMBL" id="FJUX01000098">
    <property type="protein sequence ID" value="CZT07707.1"/>
    <property type="molecule type" value="Genomic_DNA"/>
</dbReference>
<dbReference type="PANTHER" id="PTHR46082:SF11">
    <property type="entry name" value="AAA+ ATPASE DOMAIN-CONTAINING PROTEIN-RELATED"/>
    <property type="match status" value="1"/>
</dbReference>
<evidence type="ECO:0008006" key="3">
    <source>
        <dbReference type="Google" id="ProtNLM"/>
    </source>
</evidence>
<proteinExistence type="predicted"/>
<dbReference type="InterPro" id="IPR011990">
    <property type="entry name" value="TPR-like_helical_dom_sf"/>
</dbReference>
<name>A0A1E1LB39_9HELO</name>
<protein>
    <recommendedName>
        <fullName evidence="3">Kinesin light chain</fullName>
    </recommendedName>
</protein>
<dbReference type="AlphaFoldDB" id="A0A1E1LB39"/>
<accession>A0A1E1LB39</accession>
<dbReference type="Pfam" id="PF13424">
    <property type="entry name" value="TPR_12"/>
    <property type="match status" value="1"/>
</dbReference>
<gene>
    <name evidence="1" type="ORF">RAG0_13059</name>
</gene>
<dbReference type="InterPro" id="IPR053137">
    <property type="entry name" value="NLR-like"/>
</dbReference>
<organism evidence="1 2">
    <name type="scientific">Rhynchosporium agropyri</name>
    <dbReference type="NCBI Taxonomy" id="914238"/>
    <lineage>
        <taxon>Eukaryota</taxon>
        <taxon>Fungi</taxon>
        <taxon>Dikarya</taxon>
        <taxon>Ascomycota</taxon>
        <taxon>Pezizomycotina</taxon>
        <taxon>Leotiomycetes</taxon>
        <taxon>Helotiales</taxon>
        <taxon>Ploettnerulaceae</taxon>
        <taxon>Rhynchosporium</taxon>
    </lineage>
</organism>
<dbReference type="SUPFAM" id="SSF48452">
    <property type="entry name" value="TPR-like"/>
    <property type="match status" value="1"/>
</dbReference>
<keyword evidence="2" id="KW-1185">Reference proteome</keyword>
<dbReference type="Proteomes" id="UP000178912">
    <property type="component" value="Unassembled WGS sequence"/>
</dbReference>